<dbReference type="SUPFAM" id="SSF48452">
    <property type="entry name" value="TPR-like"/>
    <property type="match status" value="1"/>
</dbReference>
<sequence length="757" mass="87968">MTKYVLLIFGILIATALAADCPSPPPYYGYKFLNPELLDYDSELYPFYAAFSAEYQDTRLLAENIRERDNLQEWYDRYCEEVEIDDVRGLLYGNTINELKRVMDLSANEKASARDLPGKLRSNSFARHLVDYRCREVAQYLLYAKRVEPYVVRQKKTFATQSGAKVEMEAFIDEGLDFFKNTESHYVRLRYAYQLLRLAHYLREYDYFLELHAYLMPKISADPSILYDWIESHRAGVLQSLGNYPESAYAFSRVFERCASCRESAHRSFKIRSDEEWAATSLLCANDHERAMLHVLRAQDRRANLVQEMEEIFRLDADSRALEPLLMRELLELERDLLGLDFNPKKARNERYHNRPRAEAGKRLIELQAFINTVVDAGTAARPDLWLFARGTVEMLGGDYYYADITYAQLRQRTDNDSLLAQLDIFQEVADLLALDYVDDAVELHYYELLKDSDLRARYPYLTPMVNDKLEVVYNQRGQRGKAALLRYGVDAIAKNPQISMLNELMGMTDSLNGNAFDRGLLADRIGKNPVADLHHLTGLYYLQRGQWEIALEYFLRIPAARRNDYGTYVPFVKQFRDKVNYTPDPAATRYNKVDLLERLLALEDDARRTANDTLAARNYFNIGLAHYNMSYFSFNWKFADAFRSSTSAARAAKARTPDAVFTHPSAPLGNLENFTMDRARYYFERAVTRAPTREAAAEALYYAAKTERNDHYATGRPGGERPFSYFRRLRADYADTKYYNYVIEECKTFAWFIARE</sequence>
<comment type="caution">
    <text evidence="2">The sequence shown here is derived from an EMBL/GenBank/DDBJ whole genome shotgun (WGS) entry which is preliminary data.</text>
</comment>
<name>A0ABX0XGM5_9BACT</name>
<dbReference type="InterPro" id="IPR011990">
    <property type="entry name" value="TPR-like_helical_dom_sf"/>
</dbReference>
<gene>
    <name evidence="2" type="ORF">GGR27_003421</name>
</gene>
<dbReference type="EMBL" id="JAATJH010000007">
    <property type="protein sequence ID" value="NJC27902.1"/>
    <property type="molecule type" value="Genomic_DNA"/>
</dbReference>
<dbReference type="Proteomes" id="UP000770785">
    <property type="component" value="Unassembled WGS sequence"/>
</dbReference>
<accession>A0ABX0XGM5</accession>
<protein>
    <recommendedName>
        <fullName evidence="4">Tetratricopeptide repeat protein</fullName>
    </recommendedName>
</protein>
<dbReference type="RefSeq" id="WP_168039440.1">
    <property type="nucleotide sequence ID" value="NZ_JAATJH010000007.1"/>
</dbReference>
<feature type="chain" id="PRO_5045224637" description="Tetratricopeptide repeat protein" evidence="1">
    <location>
        <begin position="19"/>
        <end position="757"/>
    </location>
</feature>
<evidence type="ECO:0000313" key="3">
    <source>
        <dbReference type="Proteomes" id="UP000770785"/>
    </source>
</evidence>
<reference evidence="2 3" key="1">
    <citation type="submission" date="2020-03" db="EMBL/GenBank/DDBJ databases">
        <title>Genomic Encyclopedia of Type Strains, Phase IV (KMG-IV): sequencing the most valuable type-strain genomes for metagenomic binning, comparative biology and taxonomic classification.</title>
        <authorList>
            <person name="Goeker M."/>
        </authorList>
    </citation>
    <scope>NUCLEOTIDE SEQUENCE [LARGE SCALE GENOMIC DNA]</scope>
    <source>
        <strain evidence="2 3">DSM 105096</strain>
    </source>
</reference>
<evidence type="ECO:0000313" key="2">
    <source>
        <dbReference type="EMBL" id="NJC27902.1"/>
    </source>
</evidence>
<evidence type="ECO:0008006" key="4">
    <source>
        <dbReference type="Google" id="ProtNLM"/>
    </source>
</evidence>
<feature type="signal peptide" evidence="1">
    <location>
        <begin position="1"/>
        <end position="18"/>
    </location>
</feature>
<organism evidence="2 3">
    <name type="scientific">Neolewinella antarctica</name>
    <dbReference type="NCBI Taxonomy" id="442734"/>
    <lineage>
        <taxon>Bacteria</taxon>
        <taxon>Pseudomonadati</taxon>
        <taxon>Bacteroidota</taxon>
        <taxon>Saprospiria</taxon>
        <taxon>Saprospirales</taxon>
        <taxon>Lewinellaceae</taxon>
        <taxon>Neolewinella</taxon>
    </lineage>
</organism>
<keyword evidence="1" id="KW-0732">Signal</keyword>
<keyword evidence="3" id="KW-1185">Reference proteome</keyword>
<proteinExistence type="predicted"/>
<evidence type="ECO:0000256" key="1">
    <source>
        <dbReference type="SAM" id="SignalP"/>
    </source>
</evidence>